<dbReference type="InterPro" id="IPR051401">
    <property type="entry name" value="GtrA_CellWall_Glycosyl"/>
</dbReference>
<keyword evidence="3 6" id="KW-0812">Transmembrane</keyword>
<keyword evidence="4 6" id="KW-1133">Transmembrane helix</keyword>
<sequence>MVRLVRFLPQRLQHVAPEAIAFAAIGLGNLVLYFLIFNALIFIGAVKATIIATLVTTYLAYLANRHWTYKDRPRRAMRREYTLFFAVNMVGLLMQSAGTGLLKYGFGMSERQDRLAFNITTTVCICAATLFRFWTYRTFVFKDEPATTKVVAPEPAPAIAPAEGMPVPVPGHRPPVEADESARLAQILDT</sequence>
<comment type="caution">
    <text evidence="8">The sequence shown here is derived from an EMBL/GenBank/DDBJ whole genome shotgun (WGS) entry which is preliminary data.</text>
</comment>
<dbReference type="Proteomes" id="UP000599074">
    <property type="component" value="Unassembled WGS sequence"/>
</dbReference>
<dbReference type="GO" id="GO:0000271">
    <property type="term" value="P:polysaccharide biosynthetic process"/>
    <property type="evidence" value="ECO:0007669"/>
    <property type="project" value="InterPro"/>
</dbReference>
<evidence type="ECO:0000256" key="4">
    <source>
        <dbReference type="ARBA" id="ARBA00022989"/>
    </source>
</evidence>
<dbReference type="GO" id="GO:0005886">
    <property type="term" value="C:plasma membrane"/>
    <property type="evidence" value="ECO:0007669"/>
    <property type="project" value="TreeGrafter"/>
</dbReference>
<evidence type="ECO:0000259" key="7">
    <source>
        <dbReference type="Pfam" id="PF04138"/>
    </source>
</evidence>
<evidence type="ECO:0000256" key="1">
    <source>
        <dbReference type="ARBA" id="ARBA00004141"/>
    </source>
</evidence>
<proteinExistence type="inferred from homology"/>
<dbReference type="PANTHER" id="PTHR38459:SF1">
    <property type="entry name" value="PROPHAGE BACTOPRENOL-LINKED GLUCOSE TRANSLOCASE HOMOLOG"/>
    <property type="match status" value="1"/>
</dbReference>
<feature type="domain" description="GtrA/DPMS transmembrane" evidence="7">
    <location>
        <begin position="22"/>
        <end position="141"/>
    </location>
</feature>
<accession>A0A8J3T6J0</accession>
<keyword evidence="5 6" id="KW-0472">Membrane</keyword>
<dbReference type="AlphaFoldDB" id="A0A8J3T6J0"/>
<evidence type="ECO:0000256" key="3">
    <source>
        <dbReference type="ARBA" id="ARBA00022692"/>
    </source>
</evidence>
<evidence type="ECO:0000313" key="8">
    <source>
        <dbReference type="EMBL" id="GII21148.1"/>
    </source>
</evidence>
<keyword evidence="9" id="KW-1185">Reference proteome</keyword>
<protein>
    <recommendedName>
        <fullName evidence="7">GtrA/DPMS transmembrane domain-containing protein</fullName>
    </recommendedName>
</protein>
<dbReference type="Pfam" id="PF04138">
    <property type="entry name" value="GtrA_DPMS_TM"/>
    <property type="match status" value="1"/>
</dbReference>
<feature type="transmembrane region" description="Helical" evidence="6">
    <location>
        <begin position="41"/>
        <end position="62"/>
    </location>
</feature>
<name>A0A8J3T6J0_9ACTN</name>
<comment type="subcellular location">
    <subcellularLocation>
        <location evidence="1">Membrane</location>
        <topology evidence="1">Multi-pass membrane protein</topology>
    </subcellularLocation>
</comment>
<dbReference type="InterPro" id="IPR007267">
    <property type="entry name" value="GtrA_DPMS_TM"/>
</dbReference>
<evidence type="ECO:0000256" key="6">
    <source>
        <dbReference type="SAM" id="Phobius"/>
    </source>
</evidence>
<feature type="transmembrane region" description="Helical" evidence="6">
    <location>
        <begin position="83"/>
        <end position="103"/>
    </location>
</feature>
<comment type="similarity">
    <text evidence="2">Belongs to the GtrA family.</text>
</comment>
<gene>
    <name evidence="8" type="ORF">Pme01_07450</name>
</gene>
<dbReference type="PANTHER" id="PTHR38459">
    <property type="entry name" value="PROPHAGE BACTOPRENOL-LINKED GLUCOSE TRANSLOCASE HOMOLOG"/>
    <property type="match status" value="1"/>
</dbReference>
<feature type="transmembrane region" description="Helical" evidence="6">
    <location>
        <begin position="12"/>
        <end position="35"/>
    </location>
</feature>
<dbReference type="EMBL" id="BOON01000005">
    <property type="protein sequence ID" value="GII21148.1"/>
    <property type="molecule type" value="Genomic_DNA"/>
</dbReference>
<feature type="transmembrane region" description="Helical" evidence="6">
    <location>
        <begin position="115"/>
        <end position="134"/>
    </location>
</feature>
<evidence type="ECO:0000256" key="2">
    <source>
        <dbReference type="ARBA" id="ARBA00009399"/>
    </source>
</evidence>
<evidence type="ECO:0000256" key="5">
    <source>
        <dbReference type="ARBA" id="ARBA00023136"/>
    </source>
</evidence>
<evidence type="ECO:0000313" key="9">
    <source>
        <dbReference type="Proteomes" id="UP000599074"/>
    </source>
</evidence>
<organism evidence="8 9">
    <name type="scientific">Planosporangium mesophilum</name>
    <dbReference type="NCBI Taxonomy" id="689768"/>
    <lineage>
        <taxon>Bacteria</taxon>
        <taxon>Bacillati</taxon>
        <taxon>Actinomycetota</taxon>
        <taxon>Actinomycetes</taxon>
        <taxon>Micromonosporales</taxon>
        <taxon>Micromonosporaceae</taxon>
        <taxon>Planosporangium</taxon>
    </lineage>
</organism>
<reference evidence="8" key="1">
    <citation type="submission" date="2021-01" db="EMBL/GenBank/DDBJ databases">
        <title>Whole genome shotgun sequence of Planosporangium mesophilum NBRC 109066.</title>
        <authorList>
            <person name="Komaki H."/>
            <person name="Tamura T."/>
        </authorList>
    </citation>
    <scope>NUCLEOTIDE SEQUENCE</scope>
    <source>
        <strain evidence="8">NBRC 109066</strain>
    </source>
</reference>